<organism evidence="1">
    <name type="scientific">viral metagenome</name>
    <dbReference type="NCBI Taxonomy" id="1070528"/>
    <lineage>
        <taxon>unclassified sequences</taxon>
        <taxon>metagenomes</taxon>
        <taxon>organismal metagenomes</taxon>
    </lineage>
</organism>
<accession>A0A6H1ZHM2</accession>
<proteinExistence type="predicted"/>
<name>A0A6H1ZHM2_9ZZZZ</name>
<dbReference type="AlphaFoldDB" id="A0A6H1ZHM2"/>
<dbReference type="EMBL" id="MT144042">
    <property type="protein sequence ID" value="QJA47426.1"/>
    <property type="molecule type" value="Genomic_DNA"/>
</dbReference>
<reference evidence="1" key="1">
    <citation type="submission" date="2020-03" db="EMBL/GenBank/DDBJ databases">
        <title>The deep terrestrial virosphere.</title>
        <authorList>
            <person name="Holmfeldt K."/>
            <person name="Nilsson E."/>
            <person name="Simone D."/>
            <person name="Lopez-Fernandez M."/>
            <person name="Wu X."/>
            <person name="de Brujin I."/>
            <person name="Lundin D."/>
            <person name="Andersson A."/>
            <person name="Bertilsson S."/>
            <person name="Dopson M."/>
        </authorList>
    </citation>
    <scope>NUCLEOTIDE SEQUENCE</scope>
    <source>
        <strain evidence="1">TM448A00666</strain>
    </source>
</reference>
<protein>
    <submittedName>
        <fullName evidence="1">Uncharacterized protein</fullName>
    </submittedName>
</protein>
<evidence type="ECO:0000313" key="1">
    <source>
        <dbReference type="EMBL" id="QJA47426.1"/>
    </source>
</evidence>
<gene>
    <name evidence="1" type="ORF">TM448A00666_0030</name>
</gene>
<sequence>MANHTSLQNMDEELKKFLKRLYPTKSMPKATHQLAEDLWDDLIFGKRIKTKYKDKFKS</sequence>